<evidence type="ECO:0000256" key="4">
    <source>
        <dbReference type="ARBA" id="ARBA00038388"/>
    </source>
</evidence>
<dbReference type="FunFam" id="3.40.50.300:FF:000032">
    <property type="entry name" value="Export ABC transporter ATP-binding protein"/>
    <property type="match status" value="1"/>
</dbReference>
<keyword evidence="3" id="KW-0067">ATP-binding</keyword>
<dbReference type="RefSeq" id="WP_037407286.1">
    <property type="nucleotide sequence ID" value="NZ_CP007044.2"/>
</dbReference>
<accession>A0A0D4ZYI2</accession>
<dbReference type="GO" id="GO:0005886">
    <property type="term" value="C:plasma membrane"/>
    <property type="evidence" value="ECO:0007669"/>
    <property type="project" value="TreeGrafter"/>
</dbReference>
<keyword evidence="1" id="KW-0813">Transport</keyword>
<dbReference type="PANTHER" id="PTHR24220:SF689">
    <property type="entry name" value="LIPOPROTEIN-RELEASING SYSTEM ATP-BINDING PROTEIN LOLD"/>
    <property type="match status" value="1"/>
</dbReference>
<organism evidence="6 7">
    <name type="scientific">Chania multitudinisentens RB-25</name>
    <dbReference type="NCBI Taxonomy" id="1441930"/>
    <lineage>
        <taxon>Bacteria</taxon>
        <taxon>Pseudomonadati</taxon>
        <taxon>Pseudomonadota</taxon>
        <taxon>Gammaproteobacteria</taxon>
        <taxon>Enterobacterales</taxon>
        <taxon>Yersiniaceae</taxon>
        <taxon>Chania</taxon>
    </lineage>
</organism>
<dbReference type="GO" id="GO:0044874">
    <property type="term" value="P:lipoprotein localization to outer membrane"/>
    <property type="evidence" value="ECO:0007669"/>
    <property type="project" value="TreeGrafter"/>
</dbReference>
<dbReference type="InterPro" id="IPR003439">
    <property type="entry name" value="ABC_transporter-like_ATP-bd"/>
</dbReference>
<dbReference type="InterPro" id="IPR027417">
    <property type="entry name" value="P-loop_NTPase"/>
</dbReference>
<evidence type="ECO:0000256" key="1">
    <source>
        <dbReference type="ARBA" id="ARBA00022448"/>
    </source>
</evidence>
<gene>
    <name evidence="6" type="ORF">Z042_25950</name>
</gene>
<dbReference type="GO" id="GO:0016887">
    <property type="term" value="F:ATP hydrolysis activity"/>
    <property type="evidence" value="ECO:0007669"/>
    <property type="project" value="InterPro"/>
</dbReference>
<dbReference type="Pfam" id="PF00005">
    <property type="entry name" value="ABC_tran"/>
    <property type="match status" value="1"/>
</dbReference>
<dbReference type="OrthoDB" id="9783924at2"/>
<dbReference type="SUPFAM" id="SSF52540">
    <property type="entry name" value="P-loop containing nucleoside triphosphate hydrolases"/>
    <property type="match status" value="1"/>
</dbReference>
<dbReference type="EMBL" id="CP007044">
    <property type="protein sequence ID" value="AJW28926.1"/>
    <property type="molecule type" value="Genomic_DNA"/>
</dbReference>
<dbReference type="Gene3D" id="3.40.50.300">
    <property type="entry name" value="P-loop containing nucleotide triphosphate hydrolases"/>
    <property type="match status" value="1"/>
</dbReference>
<dbReference type="InterPro" id="IPR003593">
    <property type="entry name" value="AAA+_ATPase"/>
</dbReference>
<dbReference type="InterPro" id="IPR015854">
    <property type="entry name" value="ABC_transpr_LolD-like"/>
</dbReference>
<keyword evidence="7" id="KW-1185">Reference proteome</keyword>
<name>A0A0D4ZYI2_9GAMM</name>
<reference evidence="6 7" key="1">
    <citation type="submission" date="2014-01" db="EMBL/GenBank/DDBJ databases">
        <title>Isolation of Serratia multitudinisentens RB-25 from Ex-Landfill site.</title>
        <authorList>
            <person name="Robson E.H.J."/>
        </authorList>
    </citation>
    <scope>NUCLEOTIDE SEQUENCE [LARGE SCALE GENOMIC DNA]</scope>
    <source>
        <strain evidence="6 7">RB-25</strain>
    </source>
</reference>
<evidence type="ECO:0000256" key="2">
    <source>
        <dbReference type="ARBA" id="ARBA00022741"/>
    </source>
</evidence>
<dbReference type="STRING" id="1441930.Z042_25950"/>
<dbReference type="PANTHER" id="PTHR24220">
    <property type="entry name" value="IMPORT ATP-BINDING PROTEIN"/>
    <property type="match status" value="1"/>
</dbReference>
<dbReference type="GO" id="GO:0089705">
    <property type="term" value="P:protein localization to outer membrane"/>
    <property type="evidence" value="ECO:0007669"/>
    <property type="project" value="TreeGrafter"/>
</dbReference>
<dbReference type="PROSITE" id="PS50893">
    <property type="entry name" value="ABC_TRANSPORTER_2"/>
    <property type="match status" value="1"/>
</dbReference>
<dbReference type="GO" id="GO:1902495">
    <property type="term" value="C:transmembrane transporter complex"/>
    <property type="evidence" value="ECO:0007669"/>
    <property type="project" value="UniProtKB-ARBA"/>
</dbReference>
<dbReference type="HOGENOM" id="CLU_000604_1_22_6"/>
<evidence type="ECO:0000313" key="7">
    <source>
        <dbReference type="Proteomes" id="UP000019030"/>
    </source>
</evidence>
<evidence type="ECO:0000313" key="6">
    <source>
        <dbReference type="EMBL" id="AJW28926.1"/>
    </source>
</evidence>
<evidence type="ECO:0000259" key="5">
    <source>
        <dbReference type="PROSITE" id="PS50893"/>
    </source>
</evidence>
<keyword evidence="2" id="KW-0547">Nucleotide-binding</keyword>
<proteinExistence type="inferred from homology"/>
<evidence type="ECO:0000256" key="3">
    <source>
        <dbReference type="ARBA" id="ARBA00022840"/>
    </source>
</evidence>
<feature type="domain" description="ABC transporter" evidence="5">
    <location>
        <begin position="2"/>
        <end position="222"/>
    </location>
</feature>
<sequence length="222" mass="24431">MIRFENITKTYQQGANITCALQNVSATIDSGSVVALCGPSGSGKSTLLNICGLLDTGYQGAVFIQGQEIAKRSSVTTQVRRDKLGFIFQHYNLIPVMTAYENVEYPLLLNNVPAKERRSVTLAILEAVGLGEQIHKRPTQLSGGQQQRVAVARALVKKPQLVIADEPTANLDTQNANLVIDLMRELGHQSQTTFLIATHDERMTRRCDRIIRLQDGSLLAEQ</sequence>
<dbReference type="KEGG" id="sfo:Z042_25950"/>
<dbReference type="CDD" id="cd03255">
    <property type="entry name" value="ABC_MJ0796_LolCDE_FtsE"/>
    <property type="match status" value="1"/>
</dbReference>
<dbReference type="AlphaFoldDB" id="A0A0D4ZYI2"/>
<dbReference type="SMART" id="SM00382">
    <property type="entry name" value="AAA"/>
    <property type="match status" value="1"/>
</dbReference>
<comment type="similarity">
    <text evidence="4">Belongs to the ABC transporter superfamily. Macrolide exporter (TC 3.A.1.122) family.</text>
</comment>
<reference evidence="6 7" key="2">
    <citation type="submission" date="2015-03" db="EMBL/GenBank/DDBJ databases">
        <authorList>
            <person name="Chan K.-G."/>
        </authorList>
    </citation>
    <scope>NUCLEOTIDE SEQUENCE [LARGE SCALE GENOMIC DNA]</scope>
    <source>
        <strain evidence="6 7">RB-25</strain>
    </source>
</reference>
<dbReference type="InterPro" id="IPR017911">
    <property type="entry name" value="MacB-like_ATP-bd"/>
</dbReference>
<dbReference type="GO" id="GO:0005524">
    <property type="term" value="F:ATP binding"/>
    <property type="evidence" value="ECO:0007669"/>
    <property type="project" value="UniProtKB-KW"/>
</dbReference>
<protein>
    <submittedName>
        <fullName evidence="6">ABC transporter</fullName>
    </submittedName>
</protein>
<dbReference type="InterPro" id="IPR017871">
    <property type="entry name" value="ABC_transporter-like_CS"/>
</dbReference>
<dbReference type="PROSITE" id="PS00211">
    <property type="entry name" value="ABC_TRANSPORTER_1"/>
    <property type="match status" value="1"/>
</dbReference>
<dbReference type="Proteomes" id="UP000019030">
    <property type="component" value="Chromosome"/>
</dbReference>
<dbReference type="GO" id="GO:0022857">
    <property type="term" value="F:transmembrane transporter activity"/>
    <property type="evidence" value="ECO:0007669"/>
    <property type="project" value="UniProtKB-ARBA"/>
</dbReference>